<keyword evidence="4" id="KW-1185">Reference proteome</keyword>
<evidence type="ECO:0000259" key="2">
    <source>
        <dbReference type="PROSITE" id="PS51750"/>
    </source>
</evidence>
<accession>A0A1H7QC70</accession>
<feature type="coiled-coil region" evidence="1">
    <location>
        <begin position="128"/>
        <end position="155"/>
    </location>
</feature>
<dbReference type="PROSITE" id="PS51750">
    <property type="entry name" value="BRO_N"/>
    <property type="match status" value="1"/>
</dbReference>
<feature type="domain" description="Bro-N" evidence="2">
    <location>
        <begin position="2"/>
        <end position="104"/>
    </location>
</feature>
<evidence type="ECO:0000256" key="1">
    <source>
        <dbReference type="SAM" id="Coils"/>
    </source>
</evidence>
<dbReference type="InterPro" id="IPR003497">
    <property type="entry name" value="BRO_N_domain"/>
</dbReference>
<dbReference type="STRING" id="650850.SAMN04488129_11066"/>
<dbReference type="Proteomes" id="UP000198807">
    <property type="component" value="Unassembled WGS sequence"/>
</dbReference>
<sequence length="244" mass="27990">MTTELTSFNFNTLTVRVIEHEGQPWFVAADVCKALGLQKPSMAIKSLDEREKRKSDLPISRGSAPTLISESGLYKLIMRSDKAEARAFQDWVTQVVLPAIRQDGMYVMGEEKVATGEMSEDEMVLKAMTLLQSKVERLQQDLQQLTDERNGLAKVLGCRQHTVGQFARNLSGVNTHKVKWDLMQLKYFYRKYGAYRVYAQYHHLFQEKLNERSGYAAIMVTEKGKALLARLYEQGDLTMKKAWR</sequence>
<evidence type="ECO:0000313" key="3">
    <source>
        <dbReference type="EMBL" id="SEL45254.1"/>
    </source>
</evidence>
<keyword evidence="1" id="KW-0175">Coiled coil</keyword>
<dbReference type="SMART" id="SM01040">
    <property type="entry name" value="Bro-N"/>
    <property type="match status" value="1"/>
</dbReference>
<dbReference type="PANTHER" id="PTHR36180">
    <property type="entry name" value="DNA-BINDING PROTEIN-RELATED-RELATED"/>
    <property type="match status" value="1"/>
</dbReference>
<gene>
    <name evidence="3" type="ORF">SAMN04488129_11066</name>
</gene>
<proteinExistence type="predicted"/>
<protein>
    <submittedName>
        <fullName evidence="3">Prophage antirepressor</fullName>
    </submittedName>
</protein>
<dbReference type="OrthoDB" id="1042522at2"/>
<dbReference type="RefSeq" id="WP_089713148.1">
    <property type="nucleotide sequence ID" value="NZ_FOBC01000010.1"/>
</dbReference>
<dbReference type="Pfam" id="PF02498">
    <property type="entry name" value="Bro-N"/>
    <property type="match status" value="1"/>
</dbReference>
<name>A0A1H7QC70_9GAMM</name>
<dbReference type="AlphaFoldDB" id="A0A1H7QC70"/>
<evidence type="ECO:0000313" key="4">
    <source>
        <dbReference type="Proteomes" id="UP000198807"/>
    </source>
</evidence>
<organism evidence="3 4">
    <name type="scientific">Halomonas daqiaonensis</name>
    <dbReference type="NCBI Taxonomy" id="650850"/>
    <lineage>
        <taxon>Bacteria</taxon>
        <taxon>Pseudomonadati</taxon>
        <taxon>Pseudomonadota</taxon>
        <taxon>Gammaproteobacteria</taxon>
        <taxon>Oceanospirillales</taxon>
        <taxon>Halomonadaceae</taxon>
        <taxon>Halomonas</taxon>
    </lineage>
</organism>
<dbReference type="EMBL" id="FOBC01000010">
    <property type="protein sequence ID" value="SEL45254.1"/>
    <property type="molecule type" value="Genomic_DNA"/>
</dbReference>
<dbReference type="PANTHER" id="PTHR36180:SF2">
    <property type="entry name" value="BRO FAMILY PROTEIN"/>
    <property type="match status" value="1"/>
</dbReference>
<reference evidence="4" key="1">
    <citation type="submission" date="2016-10" db="EMBL/GenBank/DDBJ databases">
        <authorList>
            <person name="Varghese N."/>
            <person name="Submissions S."/>
        </authorList>
    </citation>
    <scope>NUCLEOTIDE SEQUENCE [LARGE SCALE GENOMIC DNA]</scope>
    <source>
        <strain evidence="4">CGMCC 1.9150</strain>
    </source>
</reference>